<dbReference type="KEGG" id="cjj:CJJ81176_0493"/>
<evidence type="ECO:0000313" key="10">
    <source>
        <dbReference type="EMBL" id="EAQ73416.1"/>
    </source>
</evidence>
<evidence type="ECO:0000256" key="7">
    <source>
        <dbReference type="ARBA" id="ARBA00023136"/>
    </source>
</evidence>
<dbReference type="eggNOG" id="COG0765">
    <property type="taxonomic scope" value="Bacteria"/>
</dbReference>
<comment type="similarity">
    <text evidence="2">Belongs to the binding-protein-dependent transport system permease family. HisMQ subfamily.</text>
</comment>
<dbReference type="InterPro" id="IPR000515">
    <property type="entry name" value="MetI-like"/>
</dbReference>
<accession>A0A0H3PBL0</accession>
<proteinExistence type="inferred from homology"/>
<name>A0A0H3PBL0_CAMJJ</name>
<keyword evidence="5 8" id="KW-0812">Transmembrane</keyword>
<reference evidence="11" key="1">
    <citation type="submission" date="2006-12" db="EMBL/GenBank/DDBJ databases">
        <authorList>
            <person name="Fouts D.E."/>
            <person name="Nelson K.E."/>
            <person name="Sebastian Y."/>
        </authorList>
    </citation>
    <scope>NUCLEOTIDE SEQUENCE [LARGE SCALE GENOMIC DNA]</scope>
    <source>
        <strain evidence="11">81-176</strain>
    </source>
</reference>
<protein>
    <submittedName>
        <fullName evidence="10">Amino acid ABC transporter, permease protein, His/Glu/Gln/Arg/opine family</fullName>
    </submittedName>
</protein>
<organism evidence="10 11">
    <name type="scientific">Campylobacter jejuni subsp. jejuni serotype O:23/36 (strain 81-176)</name>
    <dbReference type="NCBI Taxonomy" id="354242"/>
    <lineage>
        <taxon>Bacteria</taxon>
        <taxon>Pseudomonadati</taxon>
        <taxon>Campylobacterota</taxon>
        <taxon>Epsilonproteobacteria</taxon>
        <taxon>Campylobacterales</taxon>
        <taxon>Campylobacteraceae</taxon>
        <taxon>Campylobacter</taxon>
    </lineage>
</organism>
<dbReference type="CDD" id="cd06261">
    <property type="entry name" value="TM_PBP2"/>
    <property type="match status" value="1"/>
</dbReference>
<dbReference type="PANTHER" id="PTHR30614">
    <property type="entry name" value="MEMBRANE COMPONENT OF AMINO ACID ABC TRANSPORTER"/>
    <property type="match status" value="1"/>
</dbReference>
<feature type="transmembrane region" description="Helical" evidence="8">
    <location>
        <begin position="121"/>
        <end position="141"/>
    </location>
</feature>
<comment type="subcellular location">
    <subcellularLocation>
        <location evidence="1">Cell inner membrane</location>
        <topology evidence="1">Multi-pass membrane protein</topology>
    </subcellularLocation>
    <subcellularLocation>
        <location evidence="8">Cell membrane</location>
        <topology evidence="8">Multi-pass membrane protein</topology>
    </subcellularLocation>
</comment>
<feature type="transmembrane region" description="Helical" evidence="8">
    <location>
        <begin position="23"/>
        <end position="44"/>
    </location>
</feature>
<evidence type="ECO:0000256" key="2">
    <source>
        <dbReference type="ARBA" id="ARBA00010072"/>
    </source>
</evidence>
<feature type="transmembrane region" description="Helical" evidence="8">
    <location>
        <begin position="82"/>
        <end position="100"/>
    </location>
</feature>
<keyword evidence="3 8" id="KW-0813">Transport</keyword>
<evidence type="ECO:0000256" key="6">
    <source>
        <dbReference type="ARBA" id="ARBA00022989"/>
    </source>
</evidence>
<dbReference type="InterPro" id="IPR043429">
    <property type="entry name" value="ArtM/GltK/GlnP/TcyL/YhdX-like"/>
</dbReference>
<keyword evidence="6 8" id="KW-1133">Transmembrane helix</keyword>
<keyword evidence="7 8" id="KW-0472">Membrane</keyword>
<dbReference type="PANTHER" id="PTHR30614:SF36">
    <property type="entry name" value="ABC TRANSPORTER MEMBRANE-SPANNING PERMEASE-GLUTAMINE TRANSPORT"/>
    <property type="match status" value="1"/>
</dbReference>
<dbReference type="Proteomes" id="UP000000646">
    <property type="component" value="Chromosome"/>
</dbReference>
<dbReference type="GO" id="GO:0022857">
    <property type="term" value="F:transmembrane transporter activity"/>
    <property type="evidence" value="ECO:0007669"/>
    <property type="project" value="InterPro"/>
</dbReference>
<dbReference type="EMBL" id="CP000538">
    <property type="protein sequence ID" value="EAQ73416.1"/>
    <property type="molecule type" value="Genomic_DNA"/>
</dbReference>
<dbReference type="RefSeq" id="WP_002855264.1">
    <property type="nucleotide sequence ID" value="NC_008787.1"/>
</dbReference>
<evidence type="ECO:0000256" key="8">
    <source>
        <dbReference type="RuleBase" id="RU363032"/>
    </source>
</evidence>
<evidence type="ECO:0000259" key="9">
    <source>
        <dbReference type="PROSITE" id="PS50928"/>
    </source>
</evidence>
<evidence type="ECO:0000256" key="5">
    <source>
        <dbReference type="ARBA" id="ARBA00022692"/>
    </source>
</evidence>
<dbReference type="SUPFAM" id="SSF161098">
    <property type="entry name" value="MetI-like"/>
    <property type="match status" value="1"/>
</dbReference>
<evidence type="ECO:0000256" key="4">
    <source>
        <dbReference type="ARBA" id="ARBA00022475"/>
    </source>
</evidence>
<dbReference type="GO" id="GO:0043190">
    <property type="term" value="C:ATP-binding cassette (ABC) transporter complex"/>
    <property type="evidence" value="ECO:0007669"/>
    <property type="project" value="InterPro"/>
</dbReference>
<feature type="transmembrane region" description="Helical" evidence="8">
    <location>
        <begin position="189"/>
        <end position="209"/>
    </location>
</feature>
<dbReference type="InterPro" id="IPR010065">
    <property type="entry name" value="AA_ABC_transptr_permease_3TM"/>
</dbReference>
<dbReference type="Gene3D" id="1.10.3720.10">
    <property type="entry name" value="MetI-like"/>
    <property type="match status" value="1"/>
</dbReference>
<evidence type="ECO:0000256" key="3">
    <source>
        <dbReference type="ARBA" id="ARBA00022448"/>
    </source>
</evidence>
<dbReference type="NCBIfam" id="TIGR01726">
    <property type="entry name" value="HEQRo_perm_3TM"/>
    <property type="match status" value="1"/>
</dbReference>
<feature type="transmembrane region" description="Helical" evidence="8">
    <location>
        <begin position="56"/>
        <end position="76"/>
    </location>
</feature>
<gene>
    <name evidence="10" type="ordered locus">CJJ81176_0493</name>
</gene>
<keyword evidence="4" id="KW-1003">Cell membrane</keyword>
<dbReference type="GO" id="GO:0006865">
    <property type="term" value="P:amino acid transport"/>
    <property type="evidence" value="ECO:0007669"/>
    <property type="project" value="TreeGrafter"/>
</dbReference>
<dbReference type="Pfam" id="PF00528">
    <property type="entry name" value="BPD_transp_1"/>
    <property type="match status" value="1"/>
</dbReference>
<dbReference type="AlphaFoldDB" id="A0A0H3PBL0"/>
<sequence length="218" mass="25350">MLEFLNTDTLLRLWQGLFVTLEISFISIIITSIGGLFLGILMSFKNTYIYAFCRLGLEFVRVMPLLVWLFVVYFGFPRWFGWDLSSVSAAIIVFSIWGCFEMMDLVRVSLQSIPKHQYESASSLGLNTVQSFVYIIIPQAMRRLTPMSMNLLTRMIKSTTFAYLIGAVELVKVGQQIIEFHNRNDFAPFIIYGLIFFIFFILCYPITLYSRKLEKKWS</sequence>
<dbReference type="PROSITE" id="PS50928">
    <property type="entry name" value="ABC_TM1"/>
    <property type="match status" value="1"/>
</dbReference>
<evidence type="ECO:0000313" key="11">
    <source>
        <dbReference type="Proteomes" id="UP000000646"/>
    </source>
</evidence>
<evidence type="ECO:0000256" key="1">
    <source>
        <dbReference type="ARBA" id="ARBA00004429"/>
    </source>
</evidence>
<dbReference type="InterPro" id="IPR035906">
    <property type="entry name" value="MetI-like_sf"/>
</dbReference>
<dbReference type="HOGENOM" id="CLU_019602_1_0_7"/>
<feature type="domain" description="ABC transmembrane type-1" evidence="9">
    <location>
        <begin position="17"/>
        <end position="207"/>
    </location>
</feature>